<dbReference type="PROSITE" id="PS50888">
    <property type="entry name" value="BHLH"/>
    <property type="match status" value="1"/>
</dbReference>
<dbReference type="Pfam" id="PF00010">
    <property type="entry name" value="HLH"/>
    <property type="match status" value="1"/>
</dbReference>
<evidence type="ECO:0000256" key="5">
    <source>
        <dbReference type="ARBA" id="ARBA00023242"/>
    </source>
</evidence>
<dbReference type="PANTHER" id="PTHR12565:SF184">
    <property type="entry name" value="BHLH TRANSCRIPTION FACTOR"/>
    <property type="match status" value="1"/>
</dbReference>
<dbReference type="Gene3D" id="4.10.280.10">
    <property type="entry name" value="Helix-loop-helix DNA-binding domain"/>
    <property type="match status" value="1"/>
</dbReference>
<evidence type="ECO:0000313" key="7">
    <source>
        <dbReference type="EMBL" id="KAK8970453.1"/>
    </source>
</evidence>
<evidence type="ECO:0000313" key="8">
    <source>
        <dbReference type="Proteomes" id="UP001412067"/>
    </source>
</evidence>
<dbReference type="EMBL" id="JBBWWR010000002">
    <property type="protein sequence ID" value="KAK8970453.1"/>
    <property type="molecule type" value="Genomic_DNA"/>
</dbReference>
<evidence type="ECO:0000256" key="2">
    <source>
        <dbReference type="ARBA" id="ARBA00005510"/>
    </source>
</evidence>
<dbReference type="InterPro" id="IPR011598">
    <property type="entry name" value="bHLH_dom"/>
</dbReference>
<comment type="similarity">
    <text evidence="2">Belongs to the bHLH protein family.</text>
</comment>
<keyword evidence="4" id="KW-0804">Transcription</keyword>
<dbReference type="CDD" id="cd18919">
    <property type="entry name" value="bHLH_AtBPE_like"/>
    <property type="match status" value="1"/>
</dbReference>
<dbReference type="SUPFAM" id="SSF47459">
    <property type="entry name" value="HLH, helix-loop-helix DNA-binding domain"/>
    <property type="match status" value="1"/>
</dbReference>
<evidence type="ECO:0000256" key="3">
    <source>
        <dbReference type="ARBA" id="ARBA00023015"/>
    </source>
</evidence>
<comment type="caution">
    <text evidence="7">The sequence shown here is derived from an EMBL/GenBank/DDBJ whole genome shotgun (WGS) entry which is preliminary data.</text>
</comment>
<keyword evidence="3" id="KW-0805">Transcription regulation</keyword>
<reference evidence="7 8" key="1">
    <citation type="journal article" date="2022" name="Nat. Plants">
        <title>Genomes of leafy and leafless Platanthera orchids illuminate the evolution of mycoheterotrophy.</title>
        <authorList>
            <person name="Li M.H."/>
            <person name="Liu K.W."/>
            <person name="Li Z."/>
            <person name="Lu H.C."/>
            <person name="Ye Q.L."/>
            <person name="Zhang D."/>
            <person name="Wang J.Y."/>
            <person name="Li Y.F."/>
            <person name="Zhong Z.M."/>
            <person name="Liu X."/>
            <person name="Yu X."/>
            <person name="Liu D.K."/>
            <person name="Tu X.D."/>
            <person name="Liu B."/>
            <person name="Hao Y."/>
            <person name="Liao X.Y."/>
            <person name="Jiang Y.T."/>
            <person name="Sun W.H."/>
            <person name="Chen J."/>
            <person name="Chen Y.Q."/>
            <person name="Ai Y."/>
            <person name="Zhai J.W."/>
            <person name="Wu S.S."/>
            <person name="Zhou Z."/>
            <person name="Hsiao Y.Y."/>
            <person name="Wu W.L."/>
            <person name="Chen Y.Y."/>
            <person name="Lin Y.F."/>
            <person name="Hsu J.L."/>
            <person name="Li C.Y."/>
            <person name="Wang Z.W."/>
            <person name="Zhao X."/>
            <person name="Zhong W.Y."/>
            <person name="Ma X.K."/>
            <person name="Ma L."/>
            <person name="Huang J."/>
            <person name="Chen G.Z."/>
            <person name="Huang M.Z."/>
            <person name="Huang L."/>
            <person name="Peng D.H."/>
            <person name="Luo Y.B."/>
            <person name="Zou S.Q."/>
            <person name="Chen S.P."/>
            <person name="Lan S."/>
            <person name="Tsai W.C."/>
            <person name="Van de Peer Y."/>
            <person name="Liu Z.J."/>
        </authorList>
    </citation>
    <scope>NUCLEOTIDE SEQUENCE [LARGE SCALE GENOMIC DNA]</scope>
    <source>
        <strain evidence="7">Lor288</strain>
    </source>
</reference>
<dbReference type="InterPro" id="IPR036638">
    <property type="entry name" value="HLH_DNA-bd_sf"/>
</dbReference>
<protein>
    <submittedName>
        <fullName evidence="7">Transcription factor bHLH63</fullName>
    </submittedName>
</protein>
<dbReference type="Proteomes" id="UP001412067">
    <property type="component" value="Unassembled WGS sequence"/>
</dbReference>
<comment type="subcellular location">
    <subcellularLocation>
        <location evidence="1">Nucleus</location>
    </subcellularLocation>
</comment>
<gene>
    <name evidence="7" type="primary">BHLH63</name>
    <name evidence="7" type="ORF">KSP40_PGU004201</name>
</gene>
<sequence>MQEMVQCLSPSSLSDLSVLDQRQSARLQWQHGIESNNLSSDSLISVPVLPLNPRRDDEYPVHEFTNGLPTARACSTTSSFKYKKERISLKKRKTGKSPVVDDEAGMYKRRRKAADQGSLENSTEIIEAPSAPAPAPAPPKQDFIHVRARRGQATDSHSLAERVRRERISERMKYLQELVPGCDKITGKAGMLDEIINYVQSLQRQVEFLSMKLATANPWVDFDIDSVFPKQMNYGCCNPNINMHTVGVSSHEMVDPYGLHINNPMHQMAAYCGLNINMNVSDLELALRRSLCSPVPVPDAFFAESFEVDNSSWEANSESICGNGLPAAGNLKMEM</sequence>
<name>A0ABR2N1S8_9ASPA</name>
<evidence type="ECO:0000259" key="6">
    <source>
        <dbReference type="PROSITE" id="PS50888"/>
    </source>
</evidence>
<evidence type="ECO:0000256" key="1">
    <source>
        <dbReference type="ARBA" id="ARBA00004123"/>
    </source>
</evidence>
<evidence type="ECO:0000256" key="4">
    <source>
        <dbReference type="ARBA" id="ARBA00023163"/>
    </source>
</evidence>
<keyword evidence="5" id="KW-0539">Nucleus</keyword>
<organism evidence="7 8">
    <name type="scientific">Platanthera guangdongensis</name>
    <dbReference type="NCBI Taxonomy" id="2320717"/>
    <lineage>
        <taxon>Eukaryota</taxon>
        <taxon>Viridiplantae</taxon>
        <taxon>Streptophyta</taxon>
        <taxon>Embryophyta</taxon>
        <taxon>Tracheophyta</taxon>
        <taxon>Spermatophyta</taxon>
        <taxon>Magnoliopsida</taxon>
        <taxon>Liliopsida</taxon>
        <taxon>Asparagales</taxon>
        <taxon>Orchidaceae</taxon>
        <taxon>Orchidoideae</taxon>
        <taxon>Orchideae</taxon>
        <taxon>Orchidinae</taxon>
        <taxon>Platanthera</taxon>
    </lineage>
</organism>
<feature type="domain" description="BHLH" evidence="6">
    <location>
        <begin position="152"/>
        <end position="202"/>
    </location>
</feature>
<proteinExistence type="inferred from homology"/>
<accession>A0ABR2N1S8</accession>
<dbReference type="PANTHER" id="PTHR12565">
    <property type="entry name" value="STEROL REGULATORY ELEMENT-BINDING PROTEIN"/>
    <property type="match status" value="1"/>
</dbReference>
<dbReference type="InterPro" id="IPR024097">
    <property type="entry name" value="bHLH_ZIP_TF"/>
</dbReference>
<dbReference type="SMART" id="SM00353">
    <property type="entry name" value="HLH"/>
    <property type="match status" value="1"/>
</dbReference>
<keyword evidence="8" id="KW-1185">Reference proteome</keyword>